<evidence type="ECO:0000313" key="2">
    <source>
        <dbReference type="EMBL" id="CAI5799354.1"/>
    </source>
</evidence>
<proteinExistence type="predicted"/>
<dbReference type="EMBL" id="OX395145">
    <property type="protein sequence ID" value="CAI5799354.1"/>
    <property type="molecule type" value="Genomic_DNA"/>
</dbReference>
<keyword evidence="3" id="KW-1185">Reference proteome</keyword>
<sequence length="255" mass="28818">MGHGKRPRDLDEAMPPPRPKQSKIDSFFLNCSRNNKEDSYTVETHNRFNPLIDLVPEIEVEGVNSKATNNANDNDKEVRVTSKGESELALGDGLGFEHFQLITRTLRCIFKSINGISMQSPKIPSILVRRKALLATWGIFPTRVFNDTRTKPLFRSIVQKGIRSPDRRDIVLKLKLSTQEPHPPSQPKLPGLSTPATEKHDQSGPSHLASSEERDLISSYGELPLVEQQEVINRLDTLKQQLTHVLQENLLKTWS</sequence>
<organism evidence="2 3">
    <name type="scientific">Podarcis lilfordi</name>
    <name type="common">Lilford's wall lizard</name>
    <dbReference type="NCBI Taxonomy" id="74358"/>
    <lineage>
        <taxon>Eukaryota</taxon>
        <taxon>Metazoa</taxon>
        <taxon>Chordata</taxon>
        <taxon>Craniata</taxon>
        <taxon>Vertebrata</taxon>
        <taxon>Euteleostomi</taxon>
        <taxon>Lepidosauria</taxon>
        <taxon>Squamata</taxon>
        <taxon>Bifurcata</taxon>
        <taxon>Unidentata</taxon>
        <taxon>Episquamata</taxon>
        <taxon>Laterata</taxon>
        <taxon>Lacertibaenia</taxon>
        <taxon>Lacertidae</taxon>
        <taxon>Podarcis</taxon>
    </lineage>
</organism>
<dbReference type="Proteomes" id="UP001178461">
    <property type="component" value="Chromosome W"/>
</dbReference>
<dbReference type="AlphaFoldDB" id="A0AA35LN84"/>
<reference evidence="2" key="1">
    <citation type="submission" date="2022-12" db="EMBL/GenBank/DDBJ databases">
        <authorList>
            <person name="Alioto T."/>
            <person name="Alioto T."/>
            <person name="Gomez Garrido J."/>
        </authorList>
    </citation>
    <scope>NUCLEOTIDE SEQUENCE</scope>
</reference>
<gene>
    <name evidence="2" type="ORF">PODLI_1B021519</name>
</gene>
<evidence type="ECO:0000313" key="3">
    <source>
        <dbReference type="Proteomes" id="UP001178461"/>
    </source>
</evidence>
<feature type="region of interest" description="Disordered" evidence="1">
    <location>
        <begin position="176"/>
        <end position="213"/>
    </location>
</feature>
<feature type="region of interest" description="Disordered" evidence="1">
    <location>
        <begin position="1"/>
        <end position="25"/>
    </location>
</feature>
<name>A0AA35LN84_9SAUR</name>
<protein>
    <submittedName>
        <fullName evidence="2">Uncharacterized protein</fullName>
    </submittedName>
</protein>
<evidence type="ECO:0000256" key="1">
    <source>
        <dbReference type="SAM" id="MobiDB-lite"/>
    </source>
</evidence>
<accession>A0AA35LN84</accession>